<dbReference type="EMBL" id="RJKE01000001">
    <property type="protein sequence ID" value="ROO87851.1"/>
    <property type="molecule type" value="Genomic_DNA"/>
</dbReference>
<evidence type="ECO:0000256" key="3">
    <source>
        <dbReference type="ARBA" id="ARBA00023163"/>
    </source>
</evidence>
<evidence type="ECO:0000313" key="7">
    <source>
        <dbReference type="Proteomes" id="UP000272400"/>
    </source>
</evidence>
<dbReference type="GO" id="GO:0003700">
    <property type="term" value="F:DNA-binding transcription factor activity"/>
    <property type="evidence" value="ECO:0007669"/>
    <property type="project" value="InterPro"/>
</dbReference>
<dbReference type="Proteomes" id="UP000272400">
    <property type="component" value="Unassembled WGS sequence"/>
</dbReference>
<evidence type="ECO:0000256" key="1">
    <source>
        <dbReference type="ARBA" id="ARBA00023015"/>
    </source>
</evidence>
<evidence type="ECO:0000313" key="6">
    <source>
        <dbReference type="EMBL" id="ROO87851.1"/>
    </source>
</evidence>
<keyword evidence="2" id="KW-0238">DNA-binding</keyword>
<dbReference type="PANTHER" id="PTHR47894">
    <property type="entry name" value="HTH-TYPE TRANSCRIPTIONAL REGULATOR GADX"/>
    <property type="match status" value="1"/>
</dbReference>
<evidence type="ECO:0000256" key="2">
    <source>
        <dbReference type="ARBA" id="ARBA00023125"/>
    </source>
</evidence>
<reference evidence="6 7" key="1">
    <citation type="submission" date="2018-11" db="EMBL/GenBank/DDBJ databases">
        <title>Sequencing the genomes of 1000 actinobacteria strains.</title>
        <authorList>
            <person name="Klenk H.-P."/>
        </authorList>
    </citation>
    <scope>NUCLEOTIDE SEQUENCE [LARGE SCALE GENOMIC DNA]</scope>
    <source>
        <strain evidence="6 7">DSM 44254</strain>
    </source>
</reference>
<dbReference type="GO" id="GO:0005829">
    <property type="term" value="C:cytosol"/>
    <property type="evidence" value="ECO:0007669"/>
    <property type="project" value="TreeGrafter"/>
</dbReference>
<dbReference type="PRINTS" id="PR00032">
    <property type="entry name" value="HTHARAC"/>
</dbReference>
<proteinExistence type="predicted"/>
<gene>
    <name evidence="6" type="ORF">EDD29_5496</name>
</gene>
<dbReference type="SUPFAM" id="SSF46689">
    <property type="entry name" value="Homeodomain-like"/>
    <property type="match status" value="1"/>
</dbReference>
<evidence type="ECO:0000256" key="4">
    <source>
        <dbReference type="SAM" id="MobiDB-lite"/>
    </source>
</evidence>
<dbReference type="PROSITE" id="PS01124">
    <property type="entry name" value="HTH_ARAC_FAMILY_2"/>
    <property type="match status" value="1"/>
</dbReference>
<protein>
    <submittedName>
        <fullName evidence="6">AraC family transcriptional regulator</fullName>
    </submittedName>
</protein>
<dbReference type="InterPro" id="IPR032687">
    <property type="entry name" value="AraC-type_N"/>
</dbReference>
<organism evidence="6 7">
    <name type="scientific">Actinocorallia herbida</name>
    <dbReference type="NCBI Taxonomy" id="58109"/>
    <lineage>
        <taxon>Bacteria</taxon>
        <taxon>Bacillati</taxon>
        <taxon>Actinomycetota</taxon>
        <taxon>Actinomycetes</taxon>
        <taxon>Streptosporangiales</taxon>
        <taxon>Thermomonosporaceae</taxon>
        <taxon>Actinocorallia</taxon>
    </lineage>
</organism>
<name>A0A3N1D2U7_9ACTN</name>
<feature type="domain" description="HTH araC/xylS-type" evidence="5">
    <location>
        <begin position="233"/>
        <end position="333"/>
    </location>
</feature>
<dbReference type="SMART" id="SM00342">
    <property type="entry name" value="HTH_ARAC"/>
    <property type="match status" value="1"/>
</dbReference>
<dbReference type="InterPro" id="IPR020449">
    <property type="entry name" value="Tscrpt_reg_AraC-type_HTH"/>
</dbReference>
<accession>A0A3N1D2U7</accession>
<feature type="region of interest" description="Disordered" evidence="4">
    <location>
        <begin position="326"/>
        <end position="347"/>
    </location>
</feature>
<keyword evidence="3" id="KW-0804">Transcription</keyword>
<dbReference type="Pfam" id="PF12833">
    <property type="entry name" value="HTH_18"/>
    <property type="match status" value="1"/>
</dbReference>
<dbReference type="GO" id="GO:0000976">
    <property type="term" value="F:transcription cis-regulatory region binding"/>
    <property type="evidence" value="ECO:0007669"/>
    <property type="project" value="TreeGrafter"/>
</dbReference>
<sequence length="347" mass="39932">MPTSCSHYFKETIRAAEDRGIDGDFLLAKVGLTREQVDDPGWRGDVQQLASLVQLIWYALDDELMGFLDRPAKPGTFALMAYGVLAEPSLEQALRKGVLFYQLVNSSLGMTLTEDAGCIRLGIRFSRPELDPEHYFLEFWMTIWYRLVGWLAGATPPLVKATFAYPRPVTYADELRYIFRCDHVFDAAETSLCFDRDFLQQPVVRRRAEMKKFLSVAPLGFMVVPEDETSMARRVRTLLLGTRTLPLEFPQLAEVARHLNFTEQTLRRRLREESTSYREIKENIRRDIAVQRLINSSMPVQQIGELVGYAEARAFTRAFRQWTGSSPSQYREQLTQRLRPQDRTAGS</sequence>
<comment type="caution">
    <text evidence="6">The sequence shown here is derived from an EMBL/GenBank/DDBJ whole genome shotgun (WGS) entry which is preliminary data.</text>
</comment>
<dbReference type="RefSeq" id="WP_123667084.1">
    <property type="nucleotide sequence ID" value="NZ_RJKE01000001.1"/>
</dbReference>
<evidence type="ECO:0000259" key="5">
    <source>
        <dbReference type="PROSITE" id="PS01124"/>
    </source>
</evidence>
<dbReference type="AlphaFoldDB" id="A0A3N1D2U7"/>
<dbReference type="Pfam" id="PF12625">
    <property type="entry name" value="Arabinose_bd"/>
    <property type="match status" value="1"/>
</dbReference>
<dbReference type="Gene3D" id="1.10.10.60">
    <property type="entry name" value="Homeodomain-like"/>
    <property type="match status" value="1"/>
</dbReference>
<dbReference type="InterPro" id="IPR009057">
    <property type="entry name" value="Homeodomain-like_sf"/>
</dbReference>
<dbReference type="InterPro" id="IPR018060">
    <property type="entry name" value="HTH_AraC"/>
</dbReference>
<keyword evidence="7" id="KW-1185">Reference proteome</keyword>
<keyword evidence="1" id="KW-0805">Transcription regulation</keyword>
<dbReference type="PANTHER" id="PTHR47894:SF1">
    <property type="entry name" value="HTH-TYPE TRANSCRIPTIONAL REGULATOR VQSM"/>
    <property type="match status" value="1"/>
</dbReference>
<dbReference type="OrthoDB" id="9799345at2"/>